<dbReference type="EMBL" id="MU826835">
    <property type="protein sequence ID" value="KAJ7372757.1"/>
    <property type="molecule type" value="Genomic_DNA"/>
</dbReference>
<gene>
    <name evidence="5" type="ORF">OS493_018035</name>
</gene>
<dbReference type="GO" id="GO:0016442">
    <property type="term" value="C:RISC complex"/>
    <property type="evidence" value="ECO:0007669"/>
    <property type="project" value="TreeGrafter"/>
</dbReference>
<dbReference type="GO" id="GO:0005737">
    <property type="term" value="C:cytoplasm"/>
    <property type="evidence" value="ECO:0007669"/>
    <property type="project" value="TreeGrafter"/>
</dbReference>
<dbReference type="GO" id="GO:0030422">
    <property type="term" value="P:siRNA processing"/>
    <property type="evidence" value="ECO:0007669"/>
    <property type="project" value="TreeGrafter"/>
</dbReference>
<dbReference type="GO" id="GO:0070920">
    <property type="term" value="P:regulation of regulatory ncRNA processing"/>
    <property type="evidence" value="ECO:0007669"/>
    <property type="project" value="TreeGrafter"/>
</dbReference>
<feature type="region of interest" description="Disordered" evidence="3">
    <location>
        <begin position="199"/>
        <end position="224"/>
    </location>
</feature>
<dbReference type="OrthoDB" id="10056847at2759"/>
<keyword evidence="6" id="KW-1185">Reference proteome</keyword>
<keyword evidence="1 2" id="KW-0694">RNA-binding</keyword>
<reference evidence="5" key="1">
    <citation type="submission" date="2023-01" db="EMBL/GenBank/DDBJ databases">
        <title>Genome assembly of the deep-sea coral Lophelia pertusa.</title>
        <authorList>
            <person name="Herrera S."/>
            <person name="Cordes E."/>
        </authorList>
    </citation>
    <scope>NUCLEOTIDE SEQUENCE</scope>
    <source>
        <strain evidence="5">USNM1676648</strain>
        <tissue evidence="5">Polyp</tissue>
    </source>
</reference>
<accession>A0A9W9Z0C9</accession>
<evidence type="ECO:0000256" key="2">
    <source>
        <dbReference type="PROSITE-ProRule" id="PRU00266"/>
    </source>
</evidence>
<dbReference type="PROSITE" id="PS50137">
    <property type="entry name" value="DS_RBD"/>
    <property type="match status" value="2"/>
</dbReference>
<dbReference type="SUPFAM" id="SSF54768">
    <property type="entry name" value="dsRNA-binding domain-like"/>
    <property type="match status" value="3"/>
</dbReference>
<dbReference type="GO" id="GO:0070578">
    <property type="term" value="C:RISC-loading complex"/>
    <property type="evidence" value="ECO:0007669"/>
    <property type="project" value="TreeGrafter"/>
</dbReference>
<dbReference type="Gene3D" id="3.30.160.20">
    <property type="match status" value="3"/>
</dbReference>
<organism evidence="5 6">
    <name type="scientific">Desmophyllum pertusum</name>
    <dbReference type="NCBI Taxonomy" id="174260"/>
    <lineage>
        <taxon>Eukaryota</taxon>
        <taxon>Metazoa</taxon>
        <taxon>Cnidaria</taxon>
        <taxon>Anthozoa</taxon>
        <taxon>Hexacorallia</taxon>
        <taxon>Scleractinia</taxon>
        <taxon>Caryophylliina</taxon>
        <taxon>Caryophylliidae</taxon>
        <taxon>Desmophyllum</taxon>
    </lineage>
</organism>
<dbReference type="PANTHER" id="PTHR46205">
    <property type="entry name" value="LOQUACIOUS, ISOFORM B"/>
    <property type="match status" value="1"/>
</dbReference>
<feature type="domain" description="DRBM" evidence="4">
    <location>
        <begin position="131"/>
        <end position="199"/>
    </location>
</feature>
<protein>
    <recommendedName>
        <fullName evidence="4">DRBM domain-containing protein</fullName>
    </recommendedName>
</protein>
<feature type="compositionally biased region" description="Low complexity" evidence="3">
    <location>
        <begin position="204"/>
        <end position="215"/>
    </location>
</feature>
<evidence type="ECO:0000259" key="4">
    <source>
        <dbReference type="PROSITE" id="PS50137"/>
    </source>
</evidence>
<dbReference type="Proteomes" id="UP001163046">
    <property type="component" value="Unassembled WGS sequence"/>
</dbReference>
<evidence type="ECO:0000256" key="1">
    <source>
        <dbReference type="ARBA" id="ARBA00022884"/>
    </source>
</evidence>
<dbReference type="InterPro" id="IPR014720">
    <property type="entry name" value="dsRBD_dom"/>
</dbReference>
<dbReference type="PANTHER" id="PTHR46205:SF3">
    <property type="entry name" value="LOQUACIOUS, ISOFORM B"/>
    <property type="match status" value="1"/>
</dbReference>
<dbReference type="AlphaFoldDB" id="A0A9W9Z0C9"/>
<evidence type="ECO:0000313" key="6">
    <source>
        <dbReference type="Proteomes" id="UP001163046"/>
    </source>
</evidence>
<dbReference type="FunFam" id="3.30.160.20:FF:000007">
    <property type="entry name" value="Double-stranded RNA-binding protein Staufen homolog 1"/>
    <property type="match status" value="2"/>
</dbReference>
<evidence type="ECO:0000313" key="5">
    <source>
        <dbReference type="EMBL" id="KAJ7372757.1"/>
    </source>
</evidence>
<dbReference type="SMART" id="SM00358">
    <property type="entry name" value="DSRM"/>
    <property type="match status" value="2"/>
</dbReference>
<feature type="domain" description="DRBM" evidence="4">
    <location>
        <begin position="24"/>
        <end position="92"/>
    </location>
</feature>
<dbReference type="InterPro" id="IPR051247">
    <property type="entry name" value="RLC_Component"/>
</dbReference>
<name>A0A9W9Z0C9_9CNID</name>
<evidence type="ECO:0000256" key="3">
    <source>
        <dbReference type="SAM" id="MobiDB-lite"/>
    </source>
</evidence>
<dbReference type="GO" id="GO:0035197">
    <property type="term" value="F:siRNA binding"/>
    <property type="evidence" value="ECO:0007669"/>
    <property type="project" value="TreeGrafter"/>
</dbReference>
<sequence length="374" mass="41224">MDPTDNKLREINEIVSSPENRSKNSVSLLLEAASQVGESVIFNYLDEMGLSSRKLFTCEVKVGRLPKCRGSGNNKKLAKANAADQALELIKNRTSPQVFPSHTSQTASPFHSPPDRFIQDSPKTAGLDSINPVGSLQEMCMKNSWTPPSYDVVNETGESHMKTFIYECKVESWIAQGRGQSKKSAKKLAAENILRMIKEGTKGSSDSGFRSSPSESHSRLLPRSPYRDFPANKWSKIPISAKPDPDSSTSRRTSLPAVPFLLNSLYDEMESEDDDLIVEDTSHGNPRSVIVIEDIISEEFKLLLKDKSKTLGFTVGYEDMREKGYSGKQMCFVRLGAIPPLVCCGSGHTTAHAHENAAQSALNYLNSVWSLNSS</sequence>
<comment type="caution">
    <text evidence="5">The sequence shown here is derived from an EMBL/GenBank/DDBJ whole genome shotgun (WGS) entry which is preliminary data.</text>
</comment>
<dbReference type="GO" id="GO:0005634">
    <property type="term" value="C:nucleus"/>
    <property type="evidence" value="ECO:0007669"/>
    <property type="project" value="TreeGrafter"/>
</dbReference>
<proteinExistence type="predicted"/>
<dbReference type="Pfam" id="PF00035">
    <property type="entry name" value="dsrm"/>
    <property type="match status" value="2"/>
</dbReference>
<dbReference type="GO" id="GO:0003725">
    <property type="term" value="F:double-stranded RNA binding"/>
    <property type="evidence" value="ECO:0007669"/>
    <property type="project" value="TreeGrafter"/>
</dbReference>